<dbReference type="Proteomes" id="UP001054252">
    <property type="component" value="Unassembled WGS sequence"/>
</dbReference>
<dbReference type="FunFam" id="3.90.70.80:FF:000007">
    <property type="entry name" value="OTU domain-containing protein"/>
    <property type="match status" value="1"/>
</dbReference>
<dbReference type="CDD" id="cd22760">
    <property type="entry name" value="OTU_plant_OTU4-like"/>
    <property type="match status" value="1"/>
</dbReference>
<evidence type="ECO:0000256" key="3">
    <source>
        <dbReference type="RuleBase" id="RU367104"/>
    </source>
</evidence>
<feature type="domain" description="OTU" evidence="4">
    <location>
        <begin position="157"/>
        <end position="295"/>
    </location>
</feature>
<gene>
    <name evidence="5" type="ORF">SLEP1_g42989</name>
</gene>
<dbReference type="PANTHER" id="PTHR13312:SF6">
    <property type="entry name" value="UBIQUITIN THIOESTERASE OTU"/>
    <property type="match status" value="1"/>
</dbReference>
<evidence type="ECO:0000256" key="2">
    <source>
        <dbReference type="ARBA" id="ARBA00022801"/>
    </source>
</evidence>
<dbReference type="Gene3D" id="3.90.70.80">
    <property type="match status" value="1"/>
</dbReference>
<dbReference type="EMBL" id="BPVZ01000106">
    <property type="protein sequence ID" value="GKV34628.1"/>
    <property type="molecule type" value="Genomic_DNA"/>
</dbReference>
<keyword evidence="3" id="KW-0963">Cytoplasm</keyword>
<keyword evidence="6" id="KW-1185">Reference proteome</keyword>
<reference evidence="5 6" key="1">
    <citation type="journal article" date="2021" name="Commun. Biol.">
        <title>The genome of Shorea leprosula (Dipterocarpaceae) highlights the ecological relevance of drought in aseasonal tropical rainforests.</title>
        <authorList>
            <person name="Ng K.K.S."/>
            <person name="Kobayashi M.J."/>
            <person name="Fawcett J.A."/>
            <person name="Hatakeyama M."/>
            <person name="Paape T."/>
            <person name="Ng C.H."/>
            <person name="Ang C.C."/>
            <person name="Tnah L.H."/>
            <person name="Lee C.T."/>
            <person name="Nishiyama T."/>
            <person name="Sese J."/>
            <person name="O'Brien M.J."/>
            <person name="Copetti D."/>
            <person name="Mohd Noor M.I."/>
            <person name="Ong R.C."/>
            <person name="Putra M."/>
            <person name="Sireger I.Z."/>
            <person name="Indrioko S."/>
            <person name="Kosugi Y."/>
            <person name="Izuno A."/>
            <person name="Isagi Y."/>
            <person name="Lee S.L."/>
            <person name="Shimizu K.K."/>
        </authorList>
    </citation>
    <scope>NUCLEOTIDE SEQUENCE [LARGE SCALE GENOMIC DNA]</scope>
    <source>
        <strain evidence="5">214</strain>
    </source>
</reference>
<dbReference type="InterPro" id="IPR047947">
    <property type="entry name" value="OTU4_OTU"/>
</dbReference>
<keyword evidence="2 3" id="KW-0378">Hydrolase</keyword>
<proteinExistence type="predicted"/>
<dbReference type="EC" id="3.4.19.12" evidence="3"/>
<keyword evidence="3" id="KW-0833">Ubl conjugation pathway</keyword>
<evidence type="ECO:0000259" key="4">
    <source>
        <dbReference type="PROSITE" id="PS50802"/>
    </source>
</evidence>
<evidence type="ECO:0000313" key="6">
    <source>
        <dbReference type="Proteomes" id="UP001054252"/>
    </source>
</evidence>
<evidence type="ECO:0000313" key="5">
    <source>
        <dbReference type="EMBL" id="GKV34628.1"/>
    </source>
</evidence>
<dbReference type="Pfam" id="PF02338">
    <property type="entry name" value="OTU"/>
    <property type="match status" value="1"/>
</dbReference>
<dbReference type="AlphaFoldDB" id="A0AAV5LBI9"/>
<name>A0AAV5LBI9_9ROSI</name>
<dbReference type="InterPro" id="IPR038765">
    <property type="entry name" value="Papain-like_cys_pep_sf"/>
</dbReference>
<sequence length="304" mass="33338">MGSCLYRVVCQGPSSSCCISVYPGHSKIKYTDLSASSTVTCSSVIGFKAFSGRGCIGSCSSGQRGNLQELTVKGSSGLKISLASQNMKIRLLMPKQGTRKIKCNVRSMWPRASAGLGFGLFICSSSSEPVYAEAGEEEGKKEDHCHSSHGKKVYTDYSVIRIPGDGRCLFRSVAHGACLRSGRPAPNEHRQRQLADELRAKVADEFVKRRKDTEWFVEGDFDTYVSQIRKPDVWGGEPELLMASHVLGMPITVYMYDKDAGGLITIAEYGEEYGKENPVRVLYNGCSHYDALQIPGRNHGKSKL</sequence>
<dbReference type="SUPFAM" id="SSF54001">
    <property type="entry name" value="Cysteine proteinases"/>
    <property type="match status" value="1"/>
</dbReference>
<dbReference type="GO" id="GO:0005829">
    <property type="term" value="C:cytosol"/>
    <property type="evidence" value="ECO:0007669"/>
    <property type="project" value="TreeGrafter"/>
</dbReference>
<dbReference type="GO" id="GO:0005634">
    <property type="term" value="C:nucleus"/>
    <property type="evidence" value="ECO:0007669"/>
    <property type="project" value="TreeGrafter"/>
</dbReference>
<organism evidence="5 6">
    <name type="scientific">Rubroshorea leprosula</name>
    <dbReference type="NCBI Taxonomy" id="152421"/>
    <lineage>
        <taxon>Eukaryota</taxon>
        <taxon>Viridiplantae</taxon>
        <taxon>Streptophyta</taxon>
        <taxon>Embryophyta</taxon>
        <taxon>Tracheophyta</taxon>
        <taxon>Spermatophyta</taxon>
        <taxon>Magnoliopsida</taxon>
        <taxon>eudicotyledons</taxon>
        <taxon>Gunneridae</taxon>
        <taxon>Pentapetalae</taxon>
        <taxon>rosids</taxon>
        <taxon>malvids</taxon>
        <taxon>Malvales</taxon>
        <taxon>Dipterocarpaceae</taxon>
        <taxon>Rubroshorea</taxon>
    </lineage>
</organism>
<accession>A0AAV5LBI9</accession>
<protein>
    <recommendedName>
        <fullName evidence="3">Ubiquitin thioesterase OTU</fullName>
        <ecNumber evidence="3">3.4.19.12</ecNumber>
    </recommendedName>
</protein>
<evidence type="ECO:0000256" key="1">
    <source>
        <dbReference type="ARBA" id="ARBA00000707"/>
    </source>
</evidence>
<keyword evidence="3" id="KW-0788">Thiol protease</keyword>
<dbReference type="InterPro" id="IPR003323">
    <property type="entry name" value="OTU_dom"/>
</dbReference>
<dbReference type="GO" id="GO:0004843">
    <property type="term" value="F:cysteine-type deubiquitinase activity"/>
    <property type="evidence" value="ECO:0007669"/>
    <property type="project" value="UniProtKB-UniRule"/>
</dbReference>
<dbReference type="GO" id="GO:0036503">
    <property type="term" value="P:ERAD pathway"/>
    <property type="evidence" value="ECO:0007669"/>
    <property type="project" value="TreeGrafter"/>
</dbReference>
<comment type="catalytic activity">
    <reaction evidence="1 3">
        <text>Thiol-dependent hydrolysis of ester, thioester, amide, peptide and isopeptide bonds formed by the C-terminal Gly of ubiquitin (a 76-residue protein attached to proteins as an intracellular targeting signal).</text>
        <dbReference type="EC" id="3.4.19.12"/>
    </reaction>
</comment>
<dbReference type="PROSITE" id="PS50802">
    <property type="entry name" value="OTU"/>
    <property type="match status" value="1"/>
</dbReference>
<comment type="caution">
    <text evidence="5">The sequence shown here is derived from an EMBL/GenBank/DDBJ whole genome shotgun (WGS) entry which is preliminary data.</text>
</comment>
<dbReference type="GO" id="GO:0016579">
    <property type="term" value="P:protein deubiquitination"/>
    <property type="evidence" value="ECO:0007669"/>
    <property type="project" value="TreeGrafter"/>
</dbReference>
<keyword evidence="3" id="KW-0645">Protease</keyword>
<comment type="subcellular location">
    <subcellularLocation>
        <location evidence="3">Cytoplasm</location>
    </subcellularLocation>
</comment>
<dbReference type="PANTHER" id="PTHR13312">
    <property type="entry name" value="HIV-INDUCED PROTEIN-7-LIKE PROTEASE"/>
    <property type="match status" value="1"/>
</dbReference>
<comment type="function">
    <text evidence="3">Hydrolase that can remove conjugated ubiquitin from proteins and may therefore play an important regulatory role at the level of protein turnover by preventing degradation.</text>
</comment>
<dbReference type="GO" id="GO:0030968">
    <property type="term" value="P:endoplasmic reticulum unfolded protein response"/>
    <property type="evidence" value="ECO:0007669"/>
    <property type="project" value="TreeGrafter"/>
</dbReference>